<evidence type="ECO:0000256" key="1">
    <source>
        <dbReference type="SAM" id="MobiDB-lite"/>
    </source>
</evidence>
<dbReference type="Gene3D" id="3.40.710.10">
    <property type="entry name" value="DD-peptidase/beta-lactamase superfamily"/>
    <property type="match status" value="1"/>
</dbReference>
<comment type="caution">
    <text evidence="4">The sequence shown here is derived from an EMBL/GenBank/DDBJ whole genome shotgun (WGS) entry which is preliminary data.</text>
</comment>
<feature type="chain" id="PRO_5045444694" evidence="2">
    <location>
        <begin position="22"/>
        <end position="401"/>
    </location>
</feature>
<dbReference type="PROSITE" id="PS51257">
    <property type="entry name" value="PROKAR_LIPOPROTEIN"/>
    <property type="match status" value="1"/>
</dbReference>
<dbReference type="InterPro" id="IPR012338">
    <property type="entry name" value="Beta-lactam/transpept-like"/>
</dbReference>
<feature type="domain" description="Beta-lactamase-related" evidence="3">
    <location>
        <begin position="34"/>
        <end position="384"/>
    </location>
</feature>
<evidence type="ECO:0000256" key="2">
    <source>
        <dbReference type="SAM" id="SignalP"/>
    </source>
</evidence>
<dbReference type="InterPro" id="IPR050789">
    <property type="entry name" value="Diverse_Enzym_Activities"/>
</dbReference>
<dbReference type="RefSeq" id="WP_223626140.1">
    <property type="nucleotide sequence ID" value="NZ_JAIQDJ010000001.1"/>
</dbReference>
<dbReference type="SUPFAM" id="SSF56601">
    <property type="entry name" value="beta-lactamase/transpeptidase-like"/>
    <property type="match status" value="1"/>
</dbReference>
<reference evidence="4" key="1">
    <citation type="submission" date="2021-09" db="EMBL/GenBank/DDBJ databases">
        <authorList>
            <person name="Wu T."/>
            <person name="Guo S.Z."/>
        </authorList>
    </citation>
    <scope>NUCLEOTIDE SEQUENCE</scope>
    <source>
        <strain evidence="4">RSS-23</strain>
    </source>
</reference>
<keyword evidence="2" id="KW-0732">Signal</keyword>
<protein>
    <submittedName>
        <fullName evidence="4">Beta-lactamase family protein</fullName>
    </submittedName>
</protein>
<name>A0ABS7TB70_9GAMM</name>
<dbReference type="PANTHER" id="PTHR43283:SF3">
    <property type="entry name" value="BETA-LACTAMASE FAMILY PROTEIN (AFU_ORTHOLOGUE AFUA_5G07500)"/>
    <property type="match status" value="1"/>
</dbReference>
<organism evidence="4 5">
    <name type="scientific">Thermomonas beijingensis</name>
    <dbReference type="NCBI Taxonomy" id="2872701"/>
    <lineage>
        <taxon>Bacteria</taxon>
        <taxon>Pseudomonadati</taxon>
        <taxon>Pseudomonadota</taxon>
        <taxon>Gammaproteobacteria</taxon>
        <taxon>Lysobacterales</taxon>
        <taxon>Lysobacteraceae</taxon>
        <taxon>Thermomonas</taxon>
    </lineage>
</organism>
<sequence length="401" mass="43117">MSLLIRFATLALLLAVGCAHAGDPVARVRVSFDRHGETSVHTEGLADIGAQRALSADDPARIASISKLVTTIGAMRLVEAGQLNLDADVSGLLGFSLRNPAFPQVPITLRMLLSHTSSLTDRAGYWNVPLGDDIRILTIQPEAWDSQHPPGTFFRYTNLNFPLVAQTMERASGERFDRLMRRLVLFPMQLDACFNWSGCSQAALARAVVLYDEKSAPQKDDLHGKAPACAVIAARDGSCNLSRWRPGENGTLFSPQGGLRISARDLARIGRMLLNDGELDGVRILQPTSVALLATPVWQYNGNNGVIGEEDEPNRGGFFCAYGLAVQYLARGDGKQCRDDLFGDGRPRIGHSGNAYGLLSGLWIDRAAGTGVAYFSTGAANDSSGTHSNFSATEEQGAAGW</sequence>
<evidence type="ECO:0000259" key="3">
    <source>
        <dbReference type="Pfam" id="PF00144"/>
    </source>
</evidence>
<evidence type="ECO:0000313" key="4">
    <source>
        <dbReference type="EMBL" id="MBZ4185055.1"/>
    </source>
</evidence>
<dbReference type="Pfam" id="PF00144">
    <property type="entry name" value="Beta-lactamase"/>
    <property type="match status" value="1"/>
</dbReference>
<feature type="signal peptide" evidence="2">
    <location>
        <begin position="1"/>
        <end position="21"/>
    </location>
</feature>
<feature type="region of interest" description="Disordered" evidence="1">
    <location>
        <begin position="381"/>
        <end position="401"/>
    </location>
</feature>
<feature type="compositionally biased region" description="Polar residues" evidence="1">
    <location>
        <begin position="381"/>
        <end position="394"/>
    </location>
</feature>
<dbReference type="EMBL" id="JAIQDJ010000001">
    <property type="protein sequence ID" value="MBZ4185055.1"/>
    <property type="molecule type" value="Genomic_DNA"/>
</dbReference>
<gene>
    <name evidence="4" type="ORF">K7B09_01780</name>
</gene>
<evidence type="ECO:0000313" key="5">
    <source>
        <dbReference type="Proteomes" id="UP001430290"/>
    </source>
</evidence>
<keyword evidence="5" id="KW-1185">Reference proteome</keyword>
<dbReference type="InterPro" id="IPR001466">
    <property type="entry name" value="Beta-lactam-related"/>
</dbReference>
<proteinExistence type="predicted"/>
<accession>A0ABS7TB70</accession>
<dbReference type="Proteomes" id="UP001430290">
    <property type="component" value="Unassembled WGS sequence"/>
</dbReference>
<dbReference type="PANTHER" id="PTHR43283">
    <property type="entry name" value="BETA-LACTAMASE-RELATED"/>
    <property type="match status" value="1"/>
</dbReference>